<keyword evidence="2" id="KW-1185">Reference proteome</keyword>
<sequence>MQRPKRFRYSYPNFFHSLQIALEQSDNRDGKEPIPCPKPIHLPPTHWATPFTFLEKGVFLAEMIKIKTNIMWFLLHFIKITIPL</sequence>
<proteinExistence type="predicted"/>
<gene>
    <name evidence="1" type="ORF">BAMA_21380</name>
</gene>
<dbReference type="AlphaFoldDB" id="A0A073JZX8"/>
<evidence type="ECO:0000313" key="2">
    <source>
        <dbReference type="Proteomes" id="UP000027822"/>
    </source>
</evidence>
<dbReference type="EMBL" id="JOTN01000006">
    <property type="protein sequence ID" value="KEK19795.1"/>
    <property type="molecule type" value="Genomic_DNA"/>
</dbReference>
<name>A0A073JZX8_9BACI</name>
<protein>
    <submittedName>
        <fullName evidence="1">Uncharacterized protein</fullName>
    </submittedName>
</protein>
<dbReference type="Proteomes" id="UP000027822">
    <property type="component" value="Unassembled WGS sequence"/>
</dbReference>
<reference evidence="1 2" key="1">
    <citation type="submission" date="2014-06" db="EMBL/GenBank/DDBJ databases">
        <title>Draft genome sequence of Bacillus manliponensis JCM 15802 (MCCC 1A00708).</title>
        <authorList>
            <person name="Lai Q."/>
            <person name="Liu Y."/>
            <person name="Shao Z."/>
        </authorList>
    </citation>
    <scope>NUCLEOTIDE SEQUENCE [LARGE SCALE GENOMIC DNA]</scope>
    <source>
        <strain evidence="1 2">JCM 15802</strain>
    </source>
</reference>
<organism evidence="1 2">
    <name type="scientific">Bacillus manliponensis</name>
    <dbReference type="NCBI Taxonomy" id="574376"/>
    <lineage>
        <taxon>Bacteria</taxon>
        <taxon>Bacillati</taxon>
        <taxon>Bacillota</taxon>
        <taxon>Bacilli</taxon>
        <taxon>Bacillales</taxon>
        <taxon>Bacillaceae</taxon>
        <taxon>Bacillus</taxon>
        <taxon>Bacillus cereus group</taxon>
    </lineage>
</organism>
<accession>A0A073JZX8</accession>
<evidence type="ECO:0000313" key="1">
    <source>
        <dbReference type="EMBL" id="KEK19795.1"/>
    </source>
</evidence>
<comment type="caution">
    <text evidence="1">The sequence shown here is derived from an EMBL/GenBank/DDBJ whole genome shotgun (WGS) entry which is preliminary data.</text>
</comment>